<comment type="caution">
    <text evidence="4">The sequence shown here is derived from an EMBL/GenBank/DDBJ whole genome shotgun (WGS) entry which is preliminary data.</text>
</comment>
<evidence type="ECO:0000313" key="4">
    <source>
        <dbReference type="EMBL" id="NMG04383.1"/>
    </source>
</evidence>
<keyword evidence="1 3" id="KW-0145">Chemotaxis</keyword>
<accession>A0A972FF22</accession>
<evidence type="ECO:0000313" key="5">
    <source>
        <dbReference type="Proteomes" id="UP000599523"/>
    </source>
</evidence>
<dbReference type="Proteomes" id="UP000599523">
    <property type="component" value="Unassembled WGS sequence"/>
</dbReference>
<evidence type="ECO:0000256" key="1">
    <source>
        <dbReference type="ARBA" id="ARBA00022500"/>
    </source>
</evidence>
<dbReference type="EMBL" id="WTVM01000115">
    <property type="protein sequence ID" value="NMG04383.1"/>
    <property type="molecule type" value="Genomic_DNA"/>
</dbReference>
<dbReference type="PANTHER" id="PTHR35147">
    <property type="entry name" value="CHEMORECEPTOR GLUTAMINE DEAMIDASE CHED-RELATED"/>
    <property type="match status" value="1"/>
</dbReference>
<dbReference type="InterPro" id="IPR038592">
    <property type="entry name" value="CheD-like_sf"/>
</dbReference>
<dbReference type="Gene3D" id="3.30.1330.200">
    <property type="match status" value="1"/>
</dbReference>
<proteinExistence type="inferred from homology"/>
<evidence type="ECO:0000256" key="3">
    <source>
        <dbReference type="HAMAP-Rule" id="MF_01440"/>
    </source>
</evidence>
<dbReference type="AlphaFoldDB" id="A0A972FF22"/>
<comment type="function">
    <text evidence="3">Probably deamidates glutamine residues to glutamate on methyl-accepting chemotaxis receptors (MCPs), playing an important role in chemotaxis.</text>
</comment>
<dbReference type="GO" id="GO:0050568">
    <property type="term" value="F:protein-glutamine glutaminase activity"/>
    <property type="evidence" value="ECO:0007669"/>
    <property type="project" value="UniProtKB-UniRule"/>
</dbReference>
<comment type="catalytic activity">
    <reaction evidence="3">
        <text>L-glutaminyl-[protein] + H2O = L-glutamyl-[protein] + NH4(+)</text>
        <dbReference type="Rhea" id="RHEA:16441"/>
        <dbReference type="Rhea" id="RHEA-COMP:10207"/>
        <dbReference type="Rhea" id="RHEA-COMP:10208"/>
        <dbReference type="ChEBI" id="CHEBI:15377"/>
        <dbReference type="ChEBI" id="CHEBI:28938"/>
        <dbReference type="ChEBI" id="CHEBI:29973"/>
        <dbReference type="ChEBI" id="CHEBI:30011"/>
        <dbReference type="EC" id="3.5.1.44"/>
    </reaction>
</comment>
<name>A0A972FF22_9RHOO</name>
<dbReference type="InterPro" id="IPR011324">
    <property type="entry name" value="Cytotoxic_necrot_fac-like_cat"/>
</dbReference>
<dbReference type="PANTHER" id="PTHR35147:SF3">
    <property type="entry name" value="CHEMORECEPTOR GLUTAMINE DEAMIDASE CHED 1-RELATED"/>
    <property type="match status" value="1"/>
</dbReference>
<gene>
    <name evidence="3" type="primary">cheD</name>
    <name evidence="4" type="ORF">GPA21_15605</name>
</gene>
<protein>
    <recommendedName>
        <fullName evidence="3">Probable chemoreceptor glutamine deamidase CheD</fullName>
        <ecNumber evidence="3">3.5.1.44</ecNumber>
    </recommendedName>
</protein>
<reference evidence="4" key="1">
    <citation type="submission" date="2019-12" db="EMBL/GenBank/DDBJ databases">
        <title>Comparative genomics gives insights into the taxonomy of the Azoarcus-Aromatoleum group and reveals separate origins of nif in the plant-associated Azoarcus and non-plant-associated Aromatoleum sub-groups.</title>
        <authorList>
            <person name="Lafos M."/>
            <person name="Maluk M."/>
            <person name="Batista M."/>
            <person name="Junghare M."/>
            <person name="Carmona M."/>
            <person name="Faoro H."/>
            <person name="Cruz L.M."/>
            <person name="Battistoni F."/>
            <person name="De Souza E."/>
            <person name="Pedrosa F."/>
            <person name="Chen W.-M."/>
            <person name="Poole P.S."/>
            <person name="Dixon R.A."/>
            <person name="James E.K."/>
        </authorList>
    </citation>
    <scope>NUCLEOTIDE SEQUENCE</scope>
    <source>
        <strain evidence="4">NSC3</strain>
    </source>
</reference>
<keyword evidence="2 3" id="KW-0378">Hydrolase</keyword>
<evidence type="ECO:0000256" key="2">
    <source>
        <dbReference type="ARBA" id="ARBA00022801"/>
    </source>
</evidence>
<sequence>MEIFLQPGEWWFGDEDTRIRTVLGSCVAVTLWHPQRRIGGMCHFMLPNRARPRDGAPDGRYGDEAIEALVGEIRQARSAPAEFEAKLFGGGRMFRHVGAASGRSPFAPVHDRNVTAARSLVQRYGFAVKAEHMGGEGHRQVIFDLWSGHAWMKHTPLANPSLRSGDTISG</sequence>
<dbReference type="HAMAP" id="MF_01440">
    <property type="entry name" value="CheD"/>
    <property type="match status" value="1"/>
</dbReference>
<dbReference type="GO" id="GO:0006935">
    <property type="term" value="P:chemotaxis"/>
    <property type="evidence" value="ECO:0007669"/>
    <property type="project" value="UniProtKB-UniRule"/>
</dbReference>
<comment type="similarity">
    <text evidence="3">Belongs to the CheD family.</text>
</comment>
<dbReference type="CDD" id="cd16352">
    <property type="entry name" value="CheD"/>
    <property type="match status" value="1"/>
</dbReference>
<keyword evidence="5" id="KW-1185">Reference proteome</keyword>
<dbReference type="SUPFAM" id="SSF64438">
    <property type="entry name" value="CNF1/YfiH-like putative cysteine hydrolases"/>
    <property type="match status" value="1"/>
</dbReference>
<organism evidence="4 5">
    <name type="scientific">Azoarcus taiwanensis</name>
    <dbReference type="NCBI Taxonomy" id="666964"/>
    <lineage>
        <taxon>Bacteria</taxon>
        <taxon>Pseudomonadati</taxon>
        <taxon>Pseudomonadota</taxon>
        <taxon>Betaproteobacteria</taxon>
        <taxon>Rhodocyclales</taxon>
        <taxon>Zoogloeaceae</taxon>
        <taxon>Azoarcus</taxon>
    </lineage>
</organism>
<dbReference type="InterPro" id="IPR005659">
    <property type="entry name" value="Chemorcpt_Glu_NH3ase_CheD"/>
</dbReference>
<dbReference type="EC" id="3.5.1.44" evidence="3"/>
<dbReference type="Pfam" id="PF03975">
    <property type="entry name" value="CheD"/>
    <property type="match status" value="1"/>
</dbReference>